<reference evidence="1 2" key="1">
    <citation type="journal article" date="2015" name="Plant Cell">
        <title>Oil accumulation by the oleaginous diatom Fistulifera solaris as revealed by the genome and transcriptome.</title>
        <authorList>
            <person name="Tanaka T."/>
            <person name="Maeda Y."/>
            <person name="Veluchamy A."/>
            <person name="Tanaka M."/>
            <person name="Abida H."/>
            <person name="Marechal E."/>
            <person name="Bowler C."/>
            <person name="Muto M."/>
            <person name="Sunaga Y."/>
            <person name="Tanaka M."/>
            <person name="Yoshino T."/>
            <person name="Taniguchi T."/>
            <person name="Fukuda Y."/>
            <person name="Nemoto M."/>
            <person name="Matsumoto M."/>
            <person name="Wong P.S."/>
            <person name="Aburatani S."/>
            <person name="Fujibuchi W."/>
        </authorList>
    </citation>
    <scope>NUCLEOTIDE SEQUENCE [LARGE SCALE GENOMIC DNA]</scope>
    <source>
        <strain evidence="1 2">JPCC DA0580</strain>
    </source>
</reference>
<comment type="caution">
    <text evidence="1">The sequence shown here is derived from an EMBL/GenBank/DDBJ whole genome shotgun (WGS) entry which is preliminary data.</text>
</comment>
<sequence length="314" mass="36028">MAVLAQVSFHKLPHDVLESILEFCDGKSLSTLLLAACGCPDLFVPVEREIREILTRRLTGMARRIQAHETNQPHLGGATAWIRSIAQISAEEEEEDSSSSSIQNITRQIRYISENLAVSDFLHESLTHYSQEGQFEWPMWCGQLTIESFHEGSRRRHNARIILTAPMQRPSLLPSGASLLKHHVPCSNFRCEPYNLIPVPPWGHVRGLTEDDTAILRPVIRHLEETHQVAVPSGYQSFDSLDVRIVSKRRAPSSWRLPTSWIIERTEYPLLCCWHDDSSDLSNDRDYIPYVIDLLKARDRLYHSQEPSERIYNQ</sequence>
<protein>
    <recommendedName>
        <fullName evidence="3">F-box domain-containing protein</fullName>
    </recommendedName>
</protein>
<proteinExistence type="predicted"/>
<keyword evidence="2" id="KW-1185">Reference proteome</keyword>
<organism evidence="1 2">
    <name type="scientific">Fistulifera solaris</name>
    <name type="common">Oleaginous diatom</name>
    <dbReference type="NCBI Taxonomy" id="1519565"/>
    <lineage>
        <taxon>Eukaryota</taxon>
        <taxon>Sar</taxon>
        <taxon>Stramenopiles</taxon>
        <taxon>Ochrophyta</taxon>
        <taxon>Bacillariophyta</taxon>
        <taxon>Bacillariophyceae</taxon>
        <taxon>Bacillariophycidae</taxon>
        <taxon>Naviculales</taxon>
        <taxon>Naviculaceae</taxon>
        <taxon>Fistulifera</taxon>
    </lineage>
</organism>
<evidence type="ECO:0008006" key="3">
    <source>
        <dbReference type="Google" id="ProtNLM"/>
    </source>
</evidence>
<gene>
    <name evidence="1" type="ORF">FisN_14Hu088</name>
</gene>
<evidence type="ECO:0000313" key="1">
    <source>
        <dbReference type="EMBL" id="GAX22473.1"/>
    </source>
</evidence>
<dbReference type="Proteomes" id="UP000198406">
    <property type="component" value="Unassembled WGS sequence"/>
</dbReference>
<accession>A0A1Z5K888</accession>
<name>A0A1Z5K888_FISSO</name>
<dbReference type="InParanoid" id="A0A1Z5K888"/>
<dbReference type="EMBL" id="BDSP01000184">
    <property type="protein sequence ID" value="GAX22473.1"/>
    <property type="molecule type" value="Genomic_DNA"/>
</dbReference>
<evidence type="ECO:0000313" key="2">
    <source>
        <dbReference type="Proteomes" id="UP000198406"/>
    </source>
</evidence>
<dbReference type="AlphaFoldDB" id="A0A1Z5K888"/>